<dbReference type="SUPFAM" id="SSF52047">
    <property type="entry name" value="RNI-like"/>
    <property type="match status" value="1"/>
</dbReference>
<comment type="caution">
    <text evidence="1">The sequence shown here is derived from an EMBL/GenBank/DDBJ whole genome shotgun (WGS) entry which is preliminary data.</text>
</comment>
<dbReference type="InterPro" id="IPR032675">
    <property type="entry name" value="LRR_dom_sf"/>
</dbReference>
<dbReference type="Gene3D" id="3.80.10.10">
    <property type="entry name" value="Ribonuclease Inhibitor"/>
    <property type="match status" value="1"/>
</dbReference>
<keyword evidence="2" id="KW-1185">Reference proteome</keyword>
<proteinExistence type="predicted"/>
<gene>
    <name evidence="1" type="ORF">DFH08DRAFT_905585</name>
</gene>
<dbReference type="EMBL" id="JARIHO010000118">
    <property type="protein sequence ID" value="KAJ7302269.1"/>
    <property type="molecule type" value="Genomic_DNA"/>
</dbReference>
<evidence type="ECO:0000313" key="1">
    <source>
        <dbReference type="EMBL" id="KAJ7302269.1"/>
    </source>
</evidence>
<evidence type="ECO:0008006" key="3">
    <source>
        <dbReference type="Google" id="ProtNLM"/>
    </source>
</evidence>
<dbReference type="AlphaFoldDB" id="A0AAD7E7V0"/>
<dbReference type="Proteomes" id="UP001218218">
    <property type="component" value="Unassembled WGS sequence"/>
</dbReference>
<organism evidence="1 2">
    <name type="scientific">Mycena albidolilacea</name>
    <dbReference type="NCBI Taxonomy" id="1033008"/>
    <lineage>
        <taxon>Eukaryota</taxon>
        <taxon>Fungi</taxon>
        <taxon>Dikarya</taxon>
        <taxon>Basidiomycota</taxon>
        <taxon>Agaricomycotina</taxon>
        <taxon>Agaricomycetes</taxon>
        <taxon>Agaricomycetidae</taxon>
        <taxon>Agaricales</taxon>
        <taxon>Marasmiineae</taxon>
        <taxon>Mycenaceae</taxon>
        <taxon>Mycena</taxon>
    </lineage>
</organism>
<sequence length="461" mass="51921">MSEQAVSDKRSHAMAYSALSVPVEITRSIFSLYINSPHIGCMDMFQTIGRGPLRLASVCKAWRQICISHPALWASFRVYAHEMYHSRIDAFIDFLRCWIARAGSLPLDIFIAHPLQNYPDGSLSSGMTKIWFTLPEFSTRLRSLHVVPGMWESFPTTELQRRLPNLERLTIAAGYGYDTSVTLTGFQEVPRLREICLAGFTVHSISLPWTQLTHLELESDSGDPFLSVLEILEQTTQLAVLLLEFPEAMEDDPEFTHPPVTLNHLHTLRLCQPMDSRILRYLTLPVLKTLDVGYVDKGAFQIIHTLGERSTWSLRTISLAGPSCKSVMSLFGNIPSLQEAEIIDPLSTLDPLFERLRADRGLLPDMRAMAIVRYGYGVRAELLGKMISARRGNAGSRILQSFHLFFEDEARMSGTLVEEIQALLRPMKEDGLDFALGTQSHASILNRKLSITSRGPRSMEK</sequence>
<evidence type="ECO:0000313" key="2">
    <source>
        <dbReference type="Proteomes" id="UP001218218"/>
    </source>
</evidence>
<protein>
    <recommendedName>
        <fullName evidence="3">F-box domain-containing protein</fullName>
    </recommendedName>
</protein>
<name>A0AAD7E7V0_9AGAR</name>
<reference evidence="1" key="1">
    <citation type="submission" date="2023-03" db="EMBL/GenBank/DDBJ databases">
        <title>Massive genome expansion in bonnet fungi (Mycena s.s.) driven by repeated elements and novel gene families across ecological guilds.</title>
        <authorList>
            <consortium name="Lawrence Berkeley National Laboratory"/>
            <person name="Harder C.B."/>
            <person name="Miyauchi S."/>
            <person name="Viragh M."/>
            <person name="Kuo A."/>
            <person name="Thoen E."/>
            <person name="Andreopoulos B."/>
            <person name="Lu D."/>
            <person name="Skrede I."/>
            <person name="Drula E."/>
            <person name="Henrissat B."/>
            <person name="Morin E."/>
            <person name="Kohler A."/>
            <person name="Barry K."/>
            <person name="LaButti K."/>
            <person name="Morin E."/>
            <person name="Salamov A."/>
            <person name="Lipzen A."/>
            <person name="Mereny Z."/>
            <person name="Hegedus B."/>
            <person name="Baldrian P."/>
            <person name="Stursova M."/>
            <person name="Weitz H."/>
            <person name="Taylor A."/>
            <person name="Grigoriev I.V."/>
            <person name="Nagy L.G."/>
            <person name="Martin F."/>
            <person name="Kauserud H."/>
        </authorList>
    </citation>
    <scope>NUCLEOTIDE SEQUENCE</scope>
    <source>
        <strain evidence="1">CBHHK002</strain>
    </source>
</reference>
<accession>A0AAD7E7V0</accession>